<sequence length="103" mass="11656">MKYKKEKLVLAGIVIIFLLLHSTPHLALRTHVFISGYPGAALTSGIIEDDYHNIADSEDFARLNGKAYTLTDPPIEKATEGLLRNYLVRKFGFLYFAEYYGET</sequence>
<organism evidence="1 2">
    <name type="scientific">Bacillus infantis</name>
    <dbReference type="NCBI Taxonomy" id="324767"/>
    <lineage>
        <taxon>Bacteria</taxon>
        <taxon>Bacillati</taxon>
        <taxon>Bacillota</taxon>
        <taxon>Bacilli</taxon>
        <taxon>Bacillales</taxon>
        <taxon>Bacillaceae</taxon>
        <taxon>Bacillus</taxon>
    </lineage>
</organism>
<proteinExistence type="predicted"/>
<dbReference type="EMBL" id="VTES01000005">
    <property type="protein sequence ID" value="TYS62246.1"/>
    <property type="molecule type" value="Genomic_DNA"/>
</dbReference>
<evidence type="ECO:0000313" key="1">
    <source>
        <dbReference type="EMBL" id="TYS62246.1"/>
    </source>
</evidence>
<protein>
    <submittedName>
        <fullName evidence="1">Uncharacterized protein</fullName>
    </submittedName>
</protein>
<dbReference type="GeneID" id="97347752"/>
<comment type="caution">
    <text evidence="1">The sequence shown here is derived from an EMBL/GenBank/DDBJ whole genome shotgun (WGS) entry which is preliminary data.</text>
</comment>
<gene>
    <name evidence="1" type="ORF">FZD47_19450</name>
</gene>
<name>A0A5D4SKN5_9BACI</name>
<dbReference type="Proteomes" id="UP000323732">
    <property type="component" value="Unassembled WGS sequence"/>
</dbReference>
<accession>A0A5D4SKN5</accession>
<dbReference type="AlphaFoldDB" id="A0A5D4SKN5"/>
<dbReference type="RefSeq" id="WP_148950606.1">
    <property type="nucleotide sequence ID" value="NZ_CP160000.1"/>
</dbReference>
<reference evidence="1 2" key="1">
    <citation type="submission" date="2019-08" db="EMBL/GenBank/DDBJ databases">
        <title>Bacillus genomes from the desert of Cuatro Cienegas, Coahuila.</title>
        <authorList>
            <person name="Olmedo-Alvarez G."/>
        </authorList>
    </citation>
    <scope>NUCLEOTIDE SEQUENCE [LARGE SCALE GENOMIC DNA]</scope>
    <source>
        <strain evidence="1 2">CH37_1T</strain>
    </source>
</reference>
<evidence type="ECO:0000313" key="2">
    <source>
        <dbReference type="Proteomes" id="UP000323732"/>
    </source>
</evidence>